<comment type="caution">
    <text evidence="1">The sequence shown here is derived from an EMBL/GenBank/DDBJ whole genome shotgun (WGS) entry which is preliminary data.</text>
</comment>
<evidence type="ECO:0000313" key="2">
    <source>
        <dbReference type="Proteomes" id="UP000775213"/>
    </source>
</evidence>
<organism evidence="1 2">
    <name type="scientific">Dendrobium chrysotoxum</name>
    <name type="common">Orchid</name>
    <dbReference type="NCBI Taxonomy" id="161865"/>
    <lineage>
        <taxon>Eukaryota</taxon>
        <taxon>Viridiplantae</taxon>
        <taxon>Streptophyta</taxon>
        <taxon>Embryophyta</taxon>
        <taxon>Tracheophyta</taxon>
        <taxon>Spermatophyta</taxon>
        <taxon>Magnoliopsida</taxon>
        <taxon>Liliopsida</taxon>
        <taxon>Asparagales</taxon>
        <taxon>Orchidaceae</taxon>
        <taxon>Epidendroideae</taxon>
        <taxon>Malaxideae</taxon>
        <taxon>Dendrobiinae</taxon>
        <taxon>Dendrobium</taxon>
    </lineage>
</organism>
<evidence type="ECO:0000313" key="1">
    <source>
        <dbReference type="EMBL" id="KAH0465589.1"/>
    </source>
</evidence>
<protein>
    <submittedName>
        <fullName evidence="1">Uncharacterized protein</fullName>
    </submittedName>
</protein>
<dbReference type="EMBL" id="JAGFBR010000006">
    <property type="protein sequence ID" value="KAH0465589.1"/>
    <property type="molecule type" value="Genomic_DNA"/>
</dbReference>
<dbReference type="AlphaFoldDB" id="A0AAV7HCY1"/>
<keyword evidence="2" id="KW-1185">Reference proteome</keyword>
<reference evidence="1 2" key="1">
    <citation type="journal article" date="2021" name="Hortic Res">
        <title>Chromosome-scale assembly of the Dendrobium chrysotoxum genome enhances the understanding of orchid evolution.</title>
        <authorList>
            <person name="Zhang Y."/>
            <person name="Zhang G.Q."/>
            <person name="Zhang D."/>
            <person name="Liu X.D."/>
            <person name="Xu X.Y."/>
            <person name="Sun W.H."/>
            <person name="Yu X."/>
            <person name="Zhu X."/>
            <person name="Wang Z.W."/>
            <person name="Zhao X."/>
            <person name="Zhong W.Y."/>
            <person name="Chen H."/>
            <person name="Yin W.L."/>
            <person name="Huang T."/>
            <person name="Niu S.C."/>
            <person name="Liu Z.J."/>
        </authorList>
    </citation>
    <scope>NUCLEOTIDE SEQUENCE [LARGE SCALE GENOMIC DNA]</scope>
    <source>
        <strain evidence="1">Lindl</strain>
    </source>
</reference>
<dbReference type="Proteomes" id="UP000775213">
    <property type="component" value="Unassembled WGS sequence"/>
</dbReference>
<sequence>MKPFRIYVKLWMNFIIKGLERAIRCIVRLDHMTLLVWDGECVRGLSSIIGKEKPWKGMIMNT</sequence>
<name>A0AAV7HCY1_DENCH</name>
<proteinExistence type="predicted"/>
<gene>
    <name evidence="1" type="ORF">IEQ34_005692</name>
</gene>
<accession>A0AAV7HCY1</accession>